<name>A0A3N0V3U5_9PROT</name>
<evidence type="ECO:0000256" key="5">
    <source>
        <dbReference type="HAMAP-Rule" id="MF_01371"/>
    </source>
</evidence>
<evidence type="ECO:0000256" key="4">
    <source>
        <dbReference type="ARBA" id="ARBA00023274"/>
    </source>
</evidence>
<keyword evidence="8" id="KW-1185">Reference proteome</keyword>
<dbReference type="PANTHER" id="PTHR15892:SF2">
    <property type="entry name" value="LARGE RIBOSOMAL SUBUNIT PROTEIN UL30M"/>
    <property type="match status" value="1"/>
</dbReference>
<evidence type="ECO:0000256" key="1">
    <source>
        <dbReference type="ARBA" id="ARBA00007594"/>
    </source>
</evidence>
<dbReference type="HAMAP" id="MF_01371_B">
    <property type="entry name" value="Ribosomal_uL30_B"/>
    <property type="match status" value="1"/>
</dbReference>
<dbReference type="Pfam" id="PF00327">
    <property type="entry name" value="Ribosomal_L30"/>
    <property type="match status" value="1"/>
</dbReference>
<dbReference type="GO" id="GO:0003735">
    <property type="term" value="F:structural constituent of ribosome"/>
    <property type="evidence" value="ECO:0007669"/>
    <property type="project" value="InterPro"/>
</dbReference>
<accession>A0A3N0V3U5</accession>
<dbReference type="GO" id="GO:0006412">
    <property type="term" value="P:translation"/>
    <property type="evidence" value="ECO:0007669"/>
    <property type="project" value="UniProtKB-UniRule"/>
</dbReference>
<dbReference type="PANTHER" id="PTHR15892">
    <property type="entry name" value="MITOCHONDRIAL RIBOSOMAL PROTEIN L30"/>
    <property type="match status" value="1"/>
</dbReference>
<dbReference type="AlphaFoldDB" id="A0A3N0V3U5"/>
<evidence type="ECO:0000256" key="3">
    <source>
        <dbReference type="ARBA" id="ARBA00022980"/>
    </source>
</evidence>
<protein>
    <recommendedName>
        <fullName evidence="5">Large ribosomal subunit protein uL30</fullName>
    </recommendedName>
</protein>
<dbReference type="FunFam" id="3.30.1390.20:FF:000001">
    <property type="entry name" value="50S ribosomal protein L30"/>
    <property type="match status" value="1"/>
</dbReference>
<reference evidence="7 8" key="1">
    <citation type="submission" date="2018-10" db="EMBL/GenBank/DDBJ databases">
        <authorList>
            <person name="Chen W.-M."/>
        </authorList>
    </citation>
    <scope>NUCLEOTIDE SEQUENCE [LARGE SCALE GENOMIC DNA]</scope>
    <source>
        <strain evidence="7 8">H-5</strain>
    </source>
</reference>
<dbReference type="GO" id="GO:0022625">
    <property type="term" value="C:cytosolic large ribosomal subunit"/>
    <property type="evidence" value="ECO:0007669"/>
    <property type="project" value="TreeGrafter"/>
</dbReference>
<gene>
    <name evidence="5" type="primary">rpmD</name>
    <name evidence="7" type="ORF">ED236_05595</name>
</gene>
<dbReference type="CDD" id="cd01658">
    <property type="entry name" value="Ribosomal_L30"/>
    <property type="match status" value="1"/>
</dbReference>
<comment type="subunit">
    <text evidence="2 5">Part of the 50S ribosomal subunit.</text>
</comment>
<feature type="domain" description="Large ribosomal subunit protein uL30-like ferredoxin-like fold" evidence="6">
    <location>
        <begin position="11"/>
        <end position="60"/>
    </location>
</feature>
<dbReference type="PIRSF" id="PIRSF002211">
    <property type="entry name" value="Ribosomal_L30_bac-type"/>
    <property type="match status" value="1"/>
</dbReference>
<keyword evidence="4 5" id="KW-0687">Ribonucleoprotein</keyword>
<comment type="similarity">
    <text evidence="1 5">Belongs to the universal ribosomal protein uL30 family.</text>
</comment>
<dbReference type="InterPro" id="IPR016082">
    <property type="entry name" value="Ribosomal_uL30_ferredoxin-like"/>
</dbReference>
<evidence type="ECO:0000313" key="8">
    <source>
        <dbReference type="Proteomes" id="UP000275137"/>
    </source>
</evidence>
<dbReference type="RefSeq" id="WP_123236951.1">
    <property type="nucleotide sequence ID" value="NZ_RJVP01000002.1"/>
</dbReference>
<dbReference type="Proteomes" id="UP000275137">
    <property type="component" value="Unassembled WGS sequence"/>
</dbReference>
<dbReference type="EMBL" id="RJVP01000002">
    <property type="protein sequence ID" value="ROH87148.1"/>
    <property type="molecule type" value="Genomic_DNA"/>
</dbReference>
<dbReference type="InterPro" id="IPR036919">
    <property type="entry name" value="Ribo_uL30_ferredoxin-like_sf"/>
</dbReference>
<evidence type="ECO:0000256" key="2">
    <source>
        <dbReference type="ARBA" id="ARBA00011838"/>
    </source>
</evidence>
<organism evidence="7 8">
    <name type="scientific">Pseudomethylobacillus aquaticus</name>
    <dbReference type="NCBI Taxonomy" id="2676064"/>
    <lineage>
        <taxon>Bacteria</taxon>
        <taxon>Pseudomonadati</taxon>
        <taxon>Pseudomonadota</taxon>
        <taxon>Betaproteobacteria</taxon>
        <taxon>Nitrosomonadales</taxon>
        <taxon>Methylophilaceae</taxon>
        <taxon>Pseudomethylobacillus</taxon>
    </lineage>
</organism>
<comment type="caution">
    <text evidence="7">The sequence shown here is derived from an EMBL/GenBank/DDBJ whole genome shotgun (WGS) entry which is preliminary data.</text>
</comment>
<proteinExistence type="inferred from homology"/>
<keyword evidence="3 5" id="KW-0689">Ribosomal protein</keyword>
<evidence type="ECO:0000313" key="7">
    <source>
        <dbReference type="EMBL" id="ROH87148.1"/>
    </source>
</evidence>
<dbReference type="SUPFAM" id="SSF55129">
    <property type="entry name" value="Ribosomal protein L30p/L7e"/>
    <property type="match status" value="1"/>
</dbReference>
<evidence type="ECO:0000259" key="6">
    <source>
        <dbReference type="Pfam" id="PF00327"/>
    </source>
</evidence>
<sequence length="65" mass="7071">MAKAKQAAAMIKVTLVKSTIGRIESHRASVRGLGLRRLNHTVEVQDTPANRGMINAVSYLLKVEA</sequence>
<dbReference type="NCBIfam" id="TIGR01308">
    <property type="entry name" value="rpmD_bact"/>
    <property type="match status" value="1"/>
</dbReference>
<dbReference type="InterPro" id="IPR005996">
    <property type="entry name" value="Ribosomal_uL30_bac-type"/>
</dbReference>
<dbReference type="Gene3D" id="3.30.1390.20">
    <property type="entry name" value="Ribosomal protein L30, ferredoxin-like fold domain"/>
    <property type="match status" value="1"/>
</dbReference>